<dbReference type="InterPro" id="IPR036188">
    <property type="entry name" value="FAD/NAD-bd_sf"/>
</dbReference>
<evidence type="ECO:0000256" key="2">
    <source>
        <dbReference type="ARBA" id="ARBA00022741"/>
    </source>
</evidence>
<keyword evidence="10" id="KW-1185">Reference proteome</keyword>
<dbReference type="GO" id="GO:0016491">
    <property type="term" value="F:oxidoreductase activity"/>
    <property type="evidence" value="ECO:0007669"/>
    <property type="project" value="InterPro"/>
</dbReference>
<dbReference type="GO" id="GO:0016260">
    <property type="term" value="P:selenocysteine biosynthetic process"/>
    <property type="evidence" value="ECO:0007669"/>
    <property type="project" value="TreeGrafter"/>
</dbReference>
<dbReference type="RefSeq" id="WP_010438922.1">
    <property type="nucleotide sequence ID" value="NZ_AEYW01000006.1"/>
</dbReference>
<dbReference type="SUPFAM" id="SSF56042">
    <property type="entry name" value="PurM C-terminal domain-like"/>
    <property type="match status" value="1"/>
</dbReference>
<dbReference type="InterPro" id="IPR017584">
    <property type="entry name" value="Pyridine_nucleo_diS_OxRdtase_N"/>
</dbReference>
<organism evidence="9 10">
    <name type="scientific">Ruegeria conchae</name>
    <dbReference type="NCBI Taxonomy" id="981384"/>
    <lineage>
        <taxon>Bacteria</taxon>
        <taxon>Pseudomonadati</taxon>
        <taxon>Pseudomonadota</taxon>
        <taxon>Alphaproteobacteria</taxon>
        <taxon>Rhodobacterales</taxon>
        <taxon>Roseobacteraceae</taxon>
        <taxon>Ruegeria</taxon>
    </lineage>
</organism>
<dbReference type="EMBL" id="RCCT01000001">
    <property type="protein sequence ID" value="RLK10071.1"/>
    <property type="molecule type" value="Genomic_DNA"/>
</dbReference>
<dbReference type="Proteomes" id="UP000271700">
    <property type="component" value="Unassembled WGS sequence"/>
</dbReference>
<evidence type="ECO:0000313" key="10">
    <source>
        <dbReference type="Proteomes" id="UP000271700"/>
    </source>
</evidence>
<dbReference type="InterPro" id="IPR023753">
    <property type="entry name" value="FAD/NAD-binding_dom"/>
</dbReference>
<dbReference type="Gene3D" id="3.90.650.10">
    <property type="entry name" value="PurM-like C-terminal domain"/>
    <property type="match status" value="1"/>
</dbReference>
<dbReference type="PANTHER" id="PTHR10256:SF0">
    <property type="entry name" value="INACTIVE SELENIDE, WATER DIKINASE-LIKE PROTEIN-RELATED"/>
    <property type="match status" value="1"/>
</dbReference>
<dbReference type="Pfam" id="PF02769">
    <property type="entry name" value="AIRS_C"/>
    <property type="match status" value="1"/>
</dbReference>
<feature type="domain" description="PurM-like N-terminal" evidence="6">
    <location>
        <begin position="429"/>
        <end position="537"/>
    </location>
</feature>
<keyword evidence="3" id="KW-0418">Kinase</keyword>
<feature type="domain" description="FAD/NAD(P)-binding" evidence="8">
    <location>
        <begin position="11"/>
        <end position="303"/>
    </location>
</feature>
<dbReference type="InterPro" id="IPR010918">
    <property type="entry name" value="PurM-like_C_dom"/>
</dbReference>
<dbReference type="Pfam" id="PF07992">
    <property type="entry name" value="Pyr_redox_2"/>
    <property type="match status" value="1"/>
</dbReference>
<accession>A0A497ZP24</accession>
<comment type="caution">
    <text evidence="9">The sequence shown here is derived from an EMBL/GenBank/DDBJ whole genome shotgun (WGS) entry which is preliminary data.</text>
</comment>
<sequence>MHTPPLPLTRDLVLIGGGHTHALLLRKWGMNPLPGARITVINPGPTAPYSGMLPGFVAGHYQRWELDIDLVRLARYAGARVILGTVEGIDPDRRQINVPGRAPVAFDVASVNVGITSDMPALPGFSDHAVPAKPLGRFAAQWEEYLSEPGPASVAVIGGGVAGAELVMAMAHALRANGRDAKVTLIDNATALSATIPKASATIRQAMKQLGIEVLEHASIQQISKGRIDLSNGHQIVAEFITGAAGARPYDWISNSDLALQDGFIQVNAFLQSSDPAIFAAGDCAHLSDNPRPKAGVYAVREAPILYDNLRAALGAGKMRRYAPQKDYLKLISLGQKSAVAERLGTSFRGTLMWKWKNRIDQRFMNRFRELPQMPAPPLPRYHTAGMQEALGEKPMCGGCGAKIGRRALQTALAELPRLEKPDITQLPGDDAALLKTGGVRQVITSDHLRSFTNDPTLMTRIAAVHALGDIWAMGAQPQAATATIILPRMSAELQQRTMAEIMQVASSVMHQAGAEVVGGHSSMGDESTFGFTLTGLCEAEPITLGGAKSGDALILTKPLGSGVLMAAEMAGQAKGDWVVSAFEHMIQPQGEASHILRSAHAMTDVTGFGLAGHLQGMCEASGCGATLSLAQVPVMKGAVELSDQGIRSTIYADNRTITPELPTGGKADLLFDPQTAGGLLAAVASEEAEHLCAQLQAVGYPAALIGHLNTTPVLRVHN</sequence>
<dbReference type="PRINTS" id="PR00368">
    <property type="entry name" value="FADPNR"/>
</dbReference>
<keyword evidence="5" id="KW-0711">Selenium</keyword>
<dbReference type="OrthoDB" id="9767928at2"/>
<dbReference type="STRING" id="981384.GCA_000192475_02706"/>
<evidence type="ECO:0000259" key="7">
    <source>
        <dbReference type="Pfam" id="PF02769"/>
    </source>
</evidence>
<dbReference type="NCBIfam" id="TIGR03169">
    <property type="entry name" value="Nterm_to_SelD"/>
    <property type="match status" value="1"/>
</dbReference>
<dbReference type="NCBIfam" id="TIGR00476">
    <property type="entry name" value="selD"/>
    <property type="match status" value="1"/>
</dbReference>
<evidence type="ECO:0000256" key="4">
    <source>
        <dbReference type="ARBA" id="ARBA00022840"/>
    </source>
</evidence>
<keyword evidence="2" id="KW-0547">Nucleotide-binding</keyword>
<dbReference type="InterPro" id="IPR036676">
    <property type="entry name" value="PurM-like_C_sf"/>
</dbReference>
<dbReference type="CDD" id="cd02195">
    <property type="entry name" value="SelD"/>
    <property type="match status" value="1"/>
</dbReference>
<evidence type="ECO:0000259" key="8">
    <source>
        <dbReference type="Pfam" id="PF07992"/>
    </source>
</evidence>
<dbReference type="SUPFAM" id="SSF55326">
    <property type="entry name" value="PurM N-terminal domain-like"/>
    <property type="match status" value="1"/>
</dbReference>
<dbReference type="Gene3D" id="3.30.1330.10">
    <property type="entry name" value="PurM-like, N-terminal domain"/>
    <property type="match status" value="1"/>
</dbReference>
<keyword evidence="1" id="KW-0808">Transferase</keyword>
<evidence type="ECO:0000256" key="1">
    <source>
        <dbReference type="ARBA" id="ARBA00022679"/>
    </source>
</evidence>
<evidence type="ECO:0000256" key="3">
    <source>
        <dbReference type="ARBA" id="ARBA00022777"/>
    </source>
</evidence>
<protein>
    <submittedName>
        <fullName evidence="9">Selenophosphate synthase</fullName>
    </submittedName>
</protein>
<dbReference type="GO" id="GO:0004756">
    <property type="term" value="F:selenide, water dikinase activity"/>
    <property type="evidence" value="ECO:0007669"/>
    <property type="project" value="TreeGrafter"/>
</dbReference>
<dbReference type="Pfam" id="PF00586">
    <property type="entry name" value="AIRS"/>
    <property type="match status" value="1"/>
</dbReference>
<reference evidence="9 10" key="1">
    <citation type="submission" date="2018-10" db="EMBL/GenBank/DDBJ databases">
        <title>Genomic Encyclopedia of Archaeal and Bacterial Type Strains, Phase II (KMG-II): from individual species to whole genera.</title>
        <authorList>
            <person name="Goeker M."/>
        </authorList>
    </citation>
    <scope>NUCLEOTIDE SEQUENCE [LARGE SCALE GENOMIC DNA]</scope>
    <source>
        <strain evidence="9 10">DSM 29317</strain>
    </source>
</reference>
<keyword evidence="4" id="KW-0067">ATP-binding</keyword>
<proteinExistence type="predicted"/>
<evidence type="ECO:0000259" key="6">
    <source>
        <dbReference type="Pfam" id="PF00586"/>
    </source>
</evidence>
<dbReference type="InterPro" id="IPR004536">
    <property type="entry name" value="SPS/SelD"/>
</dbReference>
<dbReference type="AlphaFoldDB" id="A0A497ZP24"/>
<dbReference type="SUPFAM" id="SSF51905">
    <property type="entry name" value="FAD/NAD(P)-binding domain"/>
    <property type="match status" value="2"/>
</dbReference>
<dbReference type="PANTHER" id="PTHR10256">
    <property type="entry name" value="SELENIDE, WATER DIKINASE"/>
    <property type="match status" value="1"/>
</dbReference>
<dbReference type="InterPro" id="IPR016188">
    <property type="entry name" value="PurM-like_N"/>
</dbReference>
<dbReference type="GO" id="GO:0005524">
    <property type="term" value="F:ATP binding"/>
    <property type="evidence" value="ECO:0007669"/>
    <property type="project" value="UniProtKB-KW"/>
</dbReference>
<dbReference type="GO" id="GO:0005737">
    <property type="term" value="C:cytoplasm"/>
    <property type="evidence" value="ECO:0007669"/>
    <property type="project" value="TreeGrafter"/>
</dbReference>
<evidence type="ECO:0000256" key="5">
    <source>
        <dbReference type="ARBA" id="ARBA00023266"/>
    </source>
</evidence>
<dbReference type="InterPro" id="IPR036921">
    <property type="entry name" value="PurM-like_N_sf"/>
</dbReference>
<gene>
    <name evidence="9" type="ORF">CLV75_0034</name>
</gene>
<dbReference type="Gene3D" id="3.50.50.100">
    <property type="match status" value="1"/>
</dbReference>
<feature type="domain" description="PurM-like C-terminal" evidence="7">
    <location>
        <begin position="549"/>
        <end position="715"/>
    </location>
</feature>
<evidence type="ECO:0000313" key="9">
    <source>
        <dbReference type="EMBL" id="RLK10071.1"/>
    </source>
</evidence>
<name>A0A497ZP24_9RHOB</name>